<feature type="chain" id="PRO_5034241317" description="Interleukin-23 subunit alpha" evidence="16">
    <location>
        <begin position="24"/>
        <end position="172"/>
    </location>
</feature>
<evidence type="ECO:0000256" key="4">
    <source>
        <dbReference type="ARBA" id="ARBA00022514"/>
    </source>
</evidence>
<comment type="subcellular location">
    <subcellularLocation>
        <location evidence="1">Secreted</location>
    </subcellularLocation>
</comment>
<evidence type="ECO:0000256" key="2">
    <source>
        <dbReference type="ARBA" id="ARBA00007432"/>
    </source>
</evidence>
<evidence type="ECO:0000256" key="10">
    <source>
        <dbReference type="ARBA" id="ARBA00023148"/>
    </source>
</evidence>
<dbReference type="GO" id="GO:0005615">
    <property type="term" value="C:extracellular space"/>
    <property type="evidence" value="ECO:0007669"/>
    <property type="project" value="UniProtKB-KW"/>
</dbReference>
<evidence type="ECO:0000256" key="1">
    <source>
        <dbReference type="ARBA" id="ARBA00004613"/>
    </source>
</evidence>
<comment type="similarity">
    <text evidence="2">Belongs to the IL-6 superfamily.</text>
</comment>
<keyword evidence="10" id="KW-0797">Tissue remodeling</keyword>
<dbReference type="InterPro" id="IPR009079">
    <property type="entry name" value="4_helix_cytokine-like_core"/>
</dbReference>
<reference evidence="17" key="1">
    <citation type="submission" date="2025-08" db="UniProtKB">
        <authorList>
            <consortium name="Ensembl"/>
        </authorList>
    </citation>
    <scope>IDENTIFICATION</scope>
</reference>
<keyword evidence="18" id="KW-1185">Reference proteome</keyword>
<dbReference type="PANTHER" id="PTHR15947">
    <property type="entry name" value="SGRF"/>
    <property type="match status" value="1"/>
</dbReference>
<keyword evidence="4" id="KW-0202">Cytokine</keyword>
<keyword evidence="7 16" id="KW-0732">Signal</keyword>
<keyword evidence="9" id="KW-0051">Antiviral defense</keyword>
<dbReference type="SUPFAM" id="SSF47266">
    <property type="entry name" value="4-helical cytokines"/>
    <property type="match status" value="1"/>
</dbReference>
<evidence type="ECO:0000256" key="9">
    <source>
        <dbReference type="ARBA" id="ARBA00023118"/>
    </source>
</evidence>
<comment type="subunit">
    <text evidence="15">Heterodimer with IL12B; disulfide-linked. The heterodimer is known as interleukin IL-23. Interacts with IL23R; this interaction enables recruitment of IL12RB1.</text>
</comment>
<evidence type="ECO:0000256" key="13">
    <source>
        <dbReference type="ARBA" id="ARBA00030230"/>
    </source>
</evidence>
<dbReference type="GO" id="GO:0045087">
    <property type="term" value="P:innate immune response"/>
    <property type="evidence" value="ECO:0007669"/>
    <property type="project" value="UniProtKB-KW"/>
</dbReference>
<proteinExistence type="inferred from homology"/>
<evidence type="ECO:0000313" key="18">
    <source>
        <dbReference type="Proteomes" id="UP000694419"/>
    </source>
</evidence>
<dbReference type="PANTHER" id="PTHR15947:SF0">
    <property type="entry name" value="INTERLEUKIN-23 SUBUNIT ALPHA"/>
    <property type="match status" value="1"/>
</dbReference>
<dbReference type="GO" id="GO:0005125">
    <property type="term" value="F:cytokine activity"/>
    <property type="evidence" value="ECO:0007669"/>
    <property type="project" value="UniProtKB-KW"/>
</dbReference>
<dbReference type="GO" id="GO:0048771">
    <property type="term" value="P:tissue remodeling"/>
    <property type="evidence" value="ECO:0007669"/>
    <property type="project" value="UniProtKB-KW"/>
</dbReference>
<keyword evidence="6" id="KW-0399">Innate immunity</keyword>
<sequence length="172" mass="18906">MAPLRRLILCLCLPLLLPAPAAPAPVPTPHTDWAACRSLSRELSRLVGTLKEPHPVLGCPRVPGCVCVCVCVCGGGGPQLTPRSPQRCLQRILQGLQHYRDLLGSDIFTTRRLPRLETALDQLLGHHGRPPRHPVSPSKEWARPLLQRLALQRLQSFAAVMSRVFTHSASPH</sequence>
<reference evidence="17" key="2">
    <citation type="submission" date="2025-09" db="UniProtKB">
        <authorList>
            <consortium name="Ensembl"/>
        </authorList>
    </citation>
    <scope>IDENTIFICATION</scope>
</reference>
<keyword evidence="5" id="KW-0964">Secreted</keyword>
<evidence type="ECO:0000256" key="16">
    <source>
        <dbReference type="SAM" id="SignalP"/>
    </source>
</evidence>
<dbReference type="GO" id="GO:0051607">
    <property type="term" value="P:defense response to virus"/>
    <property type="evidence" value="ECO:0007669"/>
    <property type="project" value="UniProtKB-KW"/>
</dbReference>
<evidence type="ECO:0000256" key="5">
    <source>
        <dbReference type="ARBA" id="ARBA00022525"/>
    </source>
</evidence>
<evidence type="ECO:0000256" key="12">
    <source>
        <dbReference type="ARBA" id="ARBA00023198"/>
    </source>
</evidence>
<evidence type="ECO:0000256" key="11">
    <source>
        <dbReference type="ARBA" id="ARBA00023157"/>
    </source>
</evidence>
<comment type="function">
    <text evidence="14">Associates with IL12B to form the pro-inflammatory cytokine IL-23 that plays different roles in innate and adaptive immunity. Released by antigen-presenting cells such as dendritic cells or macrophages, binds to a heterodimeric receptor complex composed of IL12RB1 and IL23R to activate JAK2 and TYK2 which then phosphorylate the receptor to form a docking site leading to the phosphorylation of STAT3 and STAT4. This process leads to activation of several pathways including p38 MAPK or NF-kappa-B and promotes the production of pro-inflammatory cytokines such as interleukin-17A/IL17A. In turn, participates in the early and effective intracellular bacterial clearance. Promotes the expansion and survival of T-helper 17 cells, a CD4-positive helper T-cell subset that produces IL-17, as well as other IL-17-producing cells.</text>
</comment>
<dbReference type="AlphaFoldDB" id="A0A8C3PLC8"/>
<dbReference type="Pfam" id="PF16649">
    <property type="entry name" value="IL23"/>
    <property type="match status" value="1"/>
</dbReference>
<organism evidence="17 18">
    <name type="scientific">Calidris pygmaea</name>
    <name type="common">Spoon-billed sandpiper</name>
    <dbReference type="NCBI Taxonomy" id="425635"/>
    <lineage>
        <taxon>Eukaryota</taxon>
        <taxon>Metazoa</taxon>
        <taxon>Chordata</taxon>
        <taxon>Craniata</taxon>
        <taxon>Vertebrata</taxon>
        <taxon>Euteleostomi</taxon>
        <taxon>Archelosauria</taxon>
        <taxon>Archosauria</taxon>
        <taxon>Dinosauria</taxon>
        <taxon>Saurischia</taxon>
        <taxon>Theropoda</taxon>
        <taxon>Coelurosauria</taxon>
        <taxon>Aves</taxon>
        <taxon>Neognathae</taxon>
        <taxon>Neoaves</taxon>
        <taxon>Charadriiformes</taxon>
        <taxon>Scolopacidae</taxon>
        <taxon>Calidris</taxon>
    </lineage>
</organism>
<dbReference type="InterPro" id="IPR010831">
    <property type="entry name" value="IL-23_alpha"/>
</dbReference>
<dbReference type="GO" id="GO:0006954">
    <property type="term" value="P:inflammatory response"/>
    <property type="evidence" value="ECO:0007669"/>
    <property type="project" value="UniProtKB-KW"/>
</dbReference>
<accession>A0A8C3PLC8</accession>
<dbReference type="Proteomes" id="UP000694419">
    <property type="component" value="Unplaced"/>
</dbReference>
<evidence type="ECO:0000313" key="17">
    <source>
        <dbReference type="Ensembl" id="ENSCPGP00000010869.1"/>
    </source>
</evidence>
<protein>
    <recommendedName>
        <fullName evidence="3">Interleukin-23 subunit alpha</fullName>
    </recommendedName>
    <alternativeName>
        <fullName evidence="13">Interleukin-23 subunit p19</fullName>
    </alternativeName>
</protein>
<feature type="signal peptide" evidence="16">
    <location>
        <begin position="1"/>
        <end position="23"/>
    </location>
</feature>
<evidence type="ECO:0000256" key="3">
    <source>
        <dbReference type="ARBA" id="ARBA00015012"/>
    </source>
</evidence>
<keyword evidence="8" id="KW-0391">Immunity</keyword>
<dbReference type="Ensembl" id="ENSCPGT00000011921.1">
    <property type="protein sequence ID" value="ENSCPGP00000010869.1"/>
    <property type="gene ID" value="ENSCPGG00000007733.1"/>
</dbReference>
<evidence type="ECO:0000256" key="6">
    <source>
        <dbReference type="ARBA" id="ARBA00022588"/>
    </source>
</evidence>
<keyword evidence="12" id="KW-0395">Inflammatory response</keyword>
<evidence type="ECO:0000256" key="8">
    <source>
        <dbReference type="ARBA" id="ARBA00022859"/>
    </source>
</evidence>
<evidence type="ECO:0000256" key="7">
    <source>
        <dbReference type="ARBA" id="ARBA00022729"/>
    </source>
</evidence>
<name>A0A8C3PLC8_9CHAR</name>
<keyword evidence="11" id="KW-1015">Disulfide bond</keyword>
<evidence type="ECO:0000256" key="14">
    <source>
        <dbReference type="ARBA" id="ARBA00045298"/>
    </source>
</evidence>
<dbReference type="Gene3D" id="1.20.1250.10">
    <property type="match status" value="1"/>
</dbReference>
<evidence type="ECO:0000256" key="15">
    <source>
        <dbReference type="ARBA" id="ARBA00046461"/>
    </source>
</evidence>